<dbReference type="InterPro" id="IPR016032">
    <property type="entry name" value="Sig_transdc_resp-reg_C-effctor"/>
</dbReference>
<dbReference type="InterPro" id="IPR000792">
    <property type="entry name" value="Tscrpt_reg_LuxR_C"/>
</dbReference>
<comment type="caution">
    <text evidence="2">The sequence shown here is derived from an EMBL/GenBank/DDBJ whole genome shotgun (WGS) entry which is preliminary data.</text>
</comment>
<dbReference type="SMART" id="SM00421">
    <property type="entry name" value="HTH_LUXR"/>
    <property type="match status" value="1"/>
</dbReference>
<reference evidence="2 3" key="1">
    <citation type="journal article" date="2019" name="Int. J. Syst. Evol. Microbiol.">
        <title>The Global Catalogue of Microorganisms (GCM) 10K type strain sequencing project: providing services to taxonomists for standard genome sequencing and annotation.</title>
        <authorList>
            <consortium name="The Broad Institute Genomics Platform"/>
            <consortium name="The Broad Institute Genome Sequencing Center for Infectious Disease"/>
            <person name="Wu L."/>
            <person name="Ma J."/>
        </authorList>
    </citation>
    <scope>NUCLEOTIDE SEQUENCE [LARGE SCALE GENOMIC DNA]</scope>
    <source>
        <strain evidence="2 3">JCM 14559</strain>
    </source>
</reference>
<organism evidence="2 3">
    <name type="scientific">Kitasatospora saccharophila</name>
    <dbReference type="NCBI Taxonomy" id="407973"/>
    <lineage>
        <taxon>Bacteria</taxon>
        <taxon>Bacillati</taxon>
        <taxon>Actinomycetota</taxon>
        <taxon>Actinomycetes</taxon>
        <taxon>Kitasatosporales</taxon>
        <taxon>Streptomycetaceae</taxon>
        <taxon>Kitasatospora</taxon>
    </lineage>
</organism>
<evidence type="ECO:0000313" key="3">
    <source>
        <dbReference type="Proteomes" id="UP001500897"/>
    </source>
</evidence>
<sequence length="324" mass="36277">MVDRSVLTHLAVEPREELAYRVILRSPGLGPEALALACGFEPGEVDAVVERLQERSMVKLDRRQRLAATDPGVVVERLIEQRLGEIHEELREVIASRNLAEVLAEDHRQGIGNAVPTGVERVEGLEEVRERIDELTFFTHHELLSVQARGAMSAGAIEATREPDLRCLRRGVEMRTVFGAGAMDDPLTAGYLRELMAKGMQVRISDSPLERVLIFDRRTALVPIDPQDSSQGALVVHQAGMLASLLALFERFWENASRPDEERLSDNEQQVLRVMIKADKDEAGARELNISVRTYRSRVAELMRHLGATNRVQAALTARERGWI</sequence>
<dbReference type="SUPFAM" id="SSF46894">
    <property type="entry name" value="C-terminal effector domain of the bipartite response regulators"/>
    <property type="match status" value="1"/>
</dbReference>
<protein>
    <submittedName>
        <fullName evidence="2">Helix-turn-helix domain-containing protein</fullName>
    </submittedName>
</protein>
<name>A0ABN2X8M2_9ACTN</name>
<dbReference type="InterPro" id="IPR036388">
    <property type="entry name" value="WH-like_DNA-bd_sf"/>
</dbReference>
<dbReference type="PANTHER" id="PTHR34293:SF1">
    <property type="entry name" value="HTH-TYPE TRANSCRIPTIONAL REGULATOR TRMBL2"/>
    <property type="match status" value="1"/>
</dbReference>
<dbReference type="Proteomes" id="UP001500897">
    <property type="component" value="Unassembled WGS sequence"/>
</dbReference>
<dbReference type="Gene3D" id="1.10.10.10">
    <property type="entry name" value="Winged helix-like DNA-binding domain superfamily/Winged helix DNA-binding domain"/>
    <property type="match status" value="1"/>
</dbReference>
<gene>
    <name evidence="2" type="ORF">GCM10009759_42630</name>
</gene>
<dbReference type="Pfam" id="PF00196">
    <property type="entry name" value="GerE"/>
    <property type="match status" value="1"/>
</dbReference>
<keyword evidence="3" id="KW-1185">Reference proteome</keyword>
<evidence type="ECO:0000313" key="2">
    <source>
        <dbReference type="EMBL" id="GAA2105484.1"/>
    </source>
</evidence>
<dbReference type="InterPro" id="IPR051797">
    <property type="entry name" value="TrmB-like"/>
</dbReference>
<accession>A0ABN2X8M2</accession>
<proteinExistence type="predicted"/>
<dbReference type="EMBL" id="BAAANS010000028">
    <property type="protein sequence ID" value="GAA2105484.1"/>
    <property type="molecule type" value="Genomic_DNA"/>
</dbReference>
<dbReference type="PANTHER" id="PTHR34293">
    <property type="entry name" value="HTH-TYPE TRANSCRIPTIONAL REGULATOR TRMBL2"/>
    <property type="match status" value="1"/>
</dbReference>
<evidence type="ECO:0000259" key="1">
    <source>
        <dbReference type="SMART" id="SM00421"/>
    </source>
</evidence>
<feature type="domain" description="HTH luxR-type" evidence="1">
    <location>
        <begin position="261"/>
        <end position="318"/>
    </location>
</feature>